<reference evidence="2" key="1">
    <citation type="journal article" date="2020" name="Stud. Mycol.">
        <title>101 Dothideomycetes genomes: a test case for predicting lifestyles and emergence of pathogens.</title>
        <authorList>
            <person name="Haridas S."/>
            <person name="Albert R."/>
            <person name="Binder M."/>
            <person name="Bloem J."/>
            <person name="Labutti K."/>
            <person name="Salamov A."/>
            <person name="Andreopoulos B."/>
            <person name="Baker S."/>
            <person name="Barry K."/>
            <person name="Bills G."/>
            <person name="Bluhm B."/>
            <person name="Cannon C."/>
            <person name="Castanera R."/>
            <person name="Culley D."/>
            <person name="Daum C."/>
            <person name="Ezra D."/>
            <person name="Gonzalez J."/>
            <person name="Henrissat B."/>
            <person name="Kuo A."/>
            <person name="Liang C."/>
            <person name="Lipzen A."/>
            <person name="Lutzoni F."/>
            <person name="Magnuson J."/>
            <person name="Mondo S."/>
            <person name="Nolan M."/>
            <person name="Ohm R."/>
            <person name="Pangilinan J."/>
            <person name="Park H.-J."/>
            <person name="Ramirez L."/>
            <person name="Alfaro M."/>
            <person name="Sun H."/>
            <person name="Tritt A."/>
            <person name="Yoshinaga Y."/>
            <person name="Zwiers L.-H."/>
            <person name="Turgeon B."/>
            <person name="Goodwin S."/>
            <person name="Spatafora J."/>
            <person name="Crous P."/>
            <person name="Grigoriev I."/>
        </authorList>
    </citation>
    <scope>NUCLEOTIDE SEQUENCE</scope>
    <source>
        <strain evidence="2">ATCC 36951</strain>
    </source>
</reference>
<dbReference type="CDD" id="cd03443">
    <property type="entry name" value="PaaI_thioesterase"/>
    <property type="match status" value="1"/>
</dbReference>
<dbReference type="Pfam" id="PF03061">
    <property type="entry name" value="4HBT"/>
    <property type="match status" value="1"/>
</dbReference>
<dbReference type="OrthoDB" id="506431at2759"/>
<dbReference type="InterPro" id="IPR029069">
    <property type="entry name" value="HotDog_dom_sf"/>
</dbReference>
<dbReference type="PANTHER" id="PTHR47260">
    <property type="entry name" value="UPF0644 PROTEIN PB2B4.06"/>
    <property type="match status" value="1"/>
</dbReference>
<evidence type="ECO:0000313" key="3">
    <source>
        <dbReference type="Proteomes" id="UP000799537"/>
    </source>
</evidence>
<keyword evidence="3" id="KW-1185">Reference proteome</keyword>
<evidence type="ECO:0000259" key="1">
    <source>
        <dbReference type="Pfam" id="PF03061"/>
    </source>
</evidence>
<name>A0A6A6CXN2_ZASCE</name>
<dbReference type="AlphaFoldDB" id="A0A6A6CXN2"/>
<protein>
    <recommendedName>
        <fullName evidence="1">Thioesterase domain-containing protein</fullName>
    </recommendedName>
</protein>
<evidence type="ECO:0000313" key="2">
    <source>
        <dbReference type="EMBL" id="KAF2171871.1"/>
    </source>
</evidence>
<organism evidence="2 3">
    <name type="scientific">Zasmidium cellare ATCC 36951</name>
    <dbReference type="NCBI Taxonomy" id="1080233"/>
    <lineage>
        <taxon>Eukaryota</taxon>
        <taxon>Fungi</taxon>
        <taxon>Dikarya</taxon>
        <taxon>Ascomycota</taxon>
        <taxon>Pezizomycotina</taxon>
        <taxon>Dothideomycetes</taxon>
        <taxon>Dothideomycetidae</taxon>
        <taxon>Mycosphaerellales</taxon>
        <taxon>Mycosphaerellaceae</taxon>
        <taxon>Zasmidium</taxon>
    </lineage>
</organism>
<dbReference type="Gene3D" id="3.10.129.10">
    <property type="entry name" value="Hotdog Thioesterase"/>
    <property type="match status" value="1"/>
</dbReference>
<dbReference type="GeneID" id="54557628"/>
<dbReference type="InterPro" id="IPR052061">
    <property type="entry name" value="PTE-AB_protein"/>
</dbReference>
<feature type="domain" description="Thioesterase" evidence="1">
    <location>
        <begin position="101"/>
        <end position="176"/>
    </location>
</feature>
<dbReference type="EMBL" id="ML993582">
    <property type="protein sequence ID" value="KAF2171871.1"/>
    <property type="molecule type" value="Genomic_DNA"/>
</dbReference>
<accession>A0A6A6CXN2</accession>
<sequence length="197" mass="21471">MALPSLNRELPHTPAVLALEEVMRRLTERNEVIRNFCSRPGVQEGRKILNIDAQHAADSLTQSTLVGSGLLHASPLVLTDNEDGSLLIVHHVGRKLAGHAGLLHGGVASMLLDEAMGRACFPLLPEQVGVTVRMEINYQAPIPLDSIVLIRAHTEKVEGRKAWTEATIEDPDTGVVYVKATGHFVQPRWAVSMSKVL</sequence>
<dbReference type="InterPro" id="IPR006683">
    <property type="entry name" value="Thioestr_dom"/>
</dbReference>
<dbReference type="RefSeq" id="XP_033672760.1">
    <property type="nucleotide sequence ID" value="XM_033804356.1"/>
</dbReference>
<dbReference type="PANTHER" id="PTHR47260:SF1">
    <property type="entry name" value="UPF0644 PROTEIN PB2B4.06"/>
    <property type="match status" value="1"/>
</dbReference>
<dbReference type="Proteomes" id="UP000799537">
    <property type="component" value="Unassembled WGS sequence"/>
</dbReference>
<dbReference type="SUPFAM" id="SSF54637">
    <property type="entry name" value="Thioesterase/thiol ester dehydrase-isomerase"/>
    <property type="match status" value="1"/>
</dbReference>
<proteinExistence type="predicted"/>
<gene>
    <name evidence="2" type="ORF">M409DRAFT_18103</name>
</gene>